<dbReference type="InterPro" id="IPR001251">
    <property type="entry name" value="CRAL-TRIO_dom"/>
</dbReference>
<dbReference type="Proteomes" id="UP000325440">
    <property type="component" value="Unassembled WGS sequence"/>
</dbReference>
<keyword evidence="3" id="KW-1185">Reference proteome</keyword>
<evidence type="ECO:0000313" key="3">
    <source>
        <dbReference type="Proteomes" id="UP000325440"/>
    </source>
</evidence>
<reference evidence="2 3" key="1">
    <citation type="submission" date="2019-08" db="EMBL/GenBank/DDBJ databases">
        <authorList>
            <person name="Alioto T."/>
            <person name="Alioto T."/>
            <person name="Gomez Garrido J."/>
        </authorList>
    </citation>
    <scope>NUCLEOTIDE SEQUENCE [LARGE SCALE GENOMIC DNA]</scope>
</reference>
<evidence type="ECO:0000259" key="1">
    <source>
        <dbReference type="PROSITE" id="PS50191"/>
    </source>
</evidence>
<dbReference type="Gene3D" id="3.40.525.10">
    <property type="entry name" value="CRAL-TRIO lipid binding domain"/>
    <property type="match status" value="1"/>
</dbReference>
<dbReference type="CDD" id="cd00170">
    <property type="entry name" value="SEC14"/>
    <property type="match status" value="1"/>
</dbReference>
<dbReference type="PANTHER" id="PTHR10174:SF222">
    <property type="entry name" value="GH10083P-RELATED"/>
    <property type="match status" value="1"/>
</dbReference>
<dbReference type="GO" id="GO:0016020">
    <property type="term" value="C:membrane"/>
    <property type="evidence" value="ECO:0007669"/>
    <property type="project" value="TreeGrafter"/>
</dbReference>
<dbReference type="GO" id="GO:1902936">
    <property type="term" value="F:phosphatidylinositol bisphosphate binding"/>
    <property type="evidence" value="ECO:0007669"/>
    <property type="project" value="TreeGrafter"/>
</dbReference>
<dbReference type="OrthoDB" id="6575879at2759"/>
<dbReference type="InterPro" id="IPR036865">
    <property type="entry name" value="CRAL-TRIO_dom_sf"/>
</dbReference>
<proteinExistence type="predicted"/>
<dbReference type="Pfam" id="PF00650">
    <property type="entry name" value="CRAL_TRIO"/>
    <property type="match status" value="1"/>
</dbReference>
<organism evidence="2 3">
    <name type="scientific">Cinara cedri</name>
    <dbReference type="NCBI Taxonomy" id="506608"/>
    <lineage>
        <taxon>Eukaryota</taxon>
        <taxon>Metazoa</taxon>
        <taxon>Ecdysozoa</taxon>
        <taxon>Arthropoda</taxon>
        <taxon>Hexapoda</taxon>
        <taxon>Insecta</taxon>
        <taxon>Pterygota</taxon>
        <taxon>Neoptera</taxon>
        <taxon>Paraneoptera</taxon>
        <taxon>Hemiptera</taxon>
        <taxon>Sternorrhyncha</taxon>
        <taxon>Aphidomorpha</taxon>
        <taxon>Aphidoidea</taxon>
        <taxon>Aphididae</taxon>
        <taxon>Lachninae</taxon>
        <taxon>Cinara</taxon>
    </lineage>
</organism>
<evidence type="ECO:0000313" key="2">
    <source>
        <dbReference type="EMBL" id="VVC33347.1"/>
    </source>
</evidence>
<feature type="domain" description="CRAL-TRIO" evidence="1">
    <location>
        <begin position="100"/>
        <end position="260"/>
    </location>
</feature>
<dbReference type="PROSITE" id="PS50191">
    <property type="entry name" value="CRAL_TRIO"/>
    <property type="match status" value="1"/>
</dbReference>
<dbReference type="PRINTS" id="PR00180">
    <property type="entry name" value="CRETINALDHBP"/>
</dbReference>
<gene>
    <name evidence="2" type="ORF">CINCED_3A023382</name>
</gene>
<sequence>MAHYHVLPNEHEENRLFVEYNMTNAQVKEDVAAIKEWMLTCSNLPKFPESKNDEINFWIEGFLRLTKCNIEKSKIAIESHFRMKTIFPQVFDVNDLPSYVESDIFDYLTMVMLPKHTPDGLKVMYCNFNDRNTHLFRPVEIYRRMRLMLDIYQKKGIDFTGIHVVIDTKNITLSHISQFDLFQLKNLIKHAQKAYPLRLKHTHIMFPPSFIDIAKNVLKPFVSKKMFSRLSFHKNLETLWEHIPRDVLPVEYGGYCGNLDMIKEEWKTLILKNSDWFLSNESYKLEDSKQTKKLQKTVPVQETFSFKTLVLD</sequence>
<dbReference type="PANTHER" id="PTHR10174">
    <property type="entry name" value="ALPHA-TOCOPHEROL TRANSFER PROTEIN-RELATED"/>
    <property type="match status" value="1"/>
</dbReference>
<name>A0A5E4MM67_9HEMI</name>
<protein>
    <submittedName>
        <fullName evidence="2">Cellular retinaldehyde binding/alpha-tocopherol transport,CRAL-TRIO lipid binding domain</fullName>
    </submittedName>
</protein>
<dbReference type="SUPFAM" id="SSF52087">
    <property type="entry name" value="CRAL/TRIO domain"/>
    <property type="match status" value="1"/>
</dbReference>
<dbReference type="EMBL" id="CABPRJ010000967">
    <property type="protein sequence ID" value="VVC33347.1"/>
    <property type="molecule type" value="Genomic_DNA"/>
</dbReference>
<dbReference type="AlphaFoldDB" id="A0A5E4MM67"/>
<dbReference type="SMART" id="SM00516">
    <property type="entry name" value="SEC14"/>
    <property type="match status" value="1"/>
</dbReference>
<accession>A0A5E4MM67</accession>